<dbReference type="GO" id="GO:0008270">
    <property type="term" value="F:zinc ion binding"/>
    <property type="evidence" value="ECO:0007669"/>
    <property type="project" value="InterPro"/>
</dbReference>
<keyword evidence="6" id="KW-1185">Reference proteome</keyword>
<feature type="domain" description="C2H2-type" evidence="4">
    <location>
        <begin position="218"/>
        <end position="240"/>
    </location>
</feature>
<feature type="compositionally biased region" description="Basic and acidic residues" evidence="3">
    <location>
        <begin position="186"/>
        <end position="198"/>
    </location>
</feature>
<organism evidence="5 6">
    <name type="scientific">Aldrovandia affinis</name>
    <dbReference type="NCBI Taxonomy" id="143900"/>
    <lineage>
        <taxon>Eukaryota</taxon>
        <taxon>Metazoa</taxon>
        <taxon>Chordata</taxon>
        <taxon>Craniata</taxon>
        <taxon>Vertebrata</taxon>
        <taxon>Euteleostomi</taxon>
        <taxon>Actinopterygii</taxon>
        <taxon>Neopterygii</taxon>
        <taxon>Teleostei</taxon>
        <taxon>Notacanthiformes</taxon>
        <taxon>Halosauridae</taxon>
        <taxon>Aldrovandia</taxon>
    </lineage>
</organism>
<protein>
    <recommendedName>
        <fullName evidence="2">Lysine-rich coiled-coil protein 1</fullName>
    </recommendedName>
</protein>
<accession>A0AAD7WG56</accession>
<dbReference type="PROSITE" id="PS00028">
    <property type="entry name" value="ZINC_FINGER_C2H2_1"/>
    <property type="match status" value="2"/>
</dbReference>
<keyword evidence="1" id="KW-0175">Coiled coil</keyword>
<name>A0AAD7WG56_9TELE</name>
<dbReference type="Pfam" id="PF12874">
    <property type="entry name" value="zf-met"/>
    <property type="match status" value="4"/>
</dbReference>
<evidence type="ECO:0000256" key="2">
    <source>
        <dbReference type="ARBA" id="ARBA00040329"/>
    </source>
</evidence>
<feature type="compositionally biased region" description="Polar residues" evidence="3">
    <location>
        <begin position="171"/>
        <end position="180"/>
    </location>
</feature>
<feature type="compositionally biased region" description="Acidic residues" evidence="3">
    <location>
        <begin position="345"/>
        <end position="357"/>
    </location>
</feature>
<dbReference type="SMART" id="SM00355">
    <property type="entry name" value="ZnF_C2H2"/>
    <property type="match status" value="3"/>
</dbReference>
<dbReference type="SUPFAM" id="SSF57667">
    <property type="entry name" value="beta-beta-alpha zinc fingers"/>
    <property type="match status" value="4"/>
</dbReference>
<dbReference type="AlphaFoldDB" id="A0AAD7WG56"/>
<evidence type="ECO:0000259" key="4">
    <source>
        <dbReference type="PROSITE" id="PS00028"/>
    </source>
</evidence>
<comment type="caution">
    <text evidence="5">The sequence shown here is derived from an EMBL/GenBank/DDBJ whole genome shotgun (WGS) entry which is preliminary data.</text>
</comment>
<dbReference type="InterPro" id="IPR003604">
    <property type="entry name" value="Matrin/U1-like-C_Znf_C2H2"/>
</dbReference>
<sequence length="453" mass="49922">MEAESASVPQLGETHLEKSNIGIVESASVPDAETVKNTHNTYNSQSEAEVSSGDVLKSLFTDDFCHVCGAVLQFESHRVSHYEGKKHAQKVRLYMQTKRDEERMYSKLTVFQQKDGSVDQERFCELCNMVFSAPVVAKSHYEGKVHAKNLRKMGLHPAAPAARPQTGDPVPQSSPLTPTPQEDGEKETAKAKEEDKMAQETPAPPAQGVDLSDPSKHCRLCAASFNNPQMAKQHYNGRKHQRNEARFRLLQELEDDGRPGAHLASGTFTCPVCNVTLNSVEMYQAHMQGNKHQQKELKVADLICKSQKKVYDSFQDELADYIQVQKARGLEPKTRQAAEQKEEGQKEEEDKDDGEEEKEGKTEEGGIAVTAQGGAPCPQGFSRLLCFSPLLPGALRFLYRRSTLTSGPELPRGLPGATASLRWPRPTRPAPWQRASEAGPTEGNSAAVTARAG</sequence>
<reference evidence="5" key="1">
    <citation type="journal article" date="2023" name="Science">
        <title>Genome structures resolve the early diversification of teleost fishes.</title>
        <authorList>
            <person name="Parey E."/>
            <person name="Louis A."/>
            <person name="Montfort J."/>
            <person name="Bouchez O."/>
            <person name="Roques C."/>
            <person name="Iampietro C."/>
            <person name="Lluch J."/>
            <person name="Castinel A."/>
            <person name="Donnadieu C."/>
            <person name="Desvignes T."/>
            <person name="Floi Bucao C."/>
            <person name="Jouanno E."/>
            <person name="Wen M."/>
            <person name="Mejri S."/>
            <person name="Dirks R."/>
            <person name="Jansen H."/>
            <person name="Henkel C."/>
            <person name="Chen W.J."/>
            <person name="Zahm M."/>
            <person name="Cabau C."/>
            <person name="Klopp C."/>
            <person name="Thompson A.W."/>
            <person name="Robinson-Rechavi M."/>
            <person name="Braasch I."/>
            <person name="Lecointre G."/>
            <person name="Bobe J."/>
            <person name="Postlethwait J.H."/>
            <person name="Berthelot C."/>
            <person name="Roest Crollius H."/>
            <person name="Guiguen Y."/>
        </authorList>
    </citation>
    <scope>NUCLEOTIDE SEQUENCE</scope>
    <source>
        <strain evidence="5">NC1722</strain>
    </source>
</reference>
<evidence type="ECO:0000313" key="5">
    <source>
        <dbReference type="EMBL" id="KAJ8395578.1"/>
    </source>
</evidence>
<feature type="region of interest" description="Disordered" evidence="3">
    <location>
        <begin position="405"/>
        <end position="453"/>
    </location>
</feature>
<dbReference type="GO" id="GO:0003676">
    <property type="term" value="F:nucleic acid binding"/>
    <property type="evidence" value="ECO:0007669"/>
    <property type="project" value="InterPro"/>
</dbReference>
<dbReference type="Proteomes" id="UP001221898">
    <property type="component" value="Unassembled WGS sequence"/>
</dbReference>
<evidence type="ECO:0000256" key="1">
    <source>
        <dbReference type="ARBA" id="ARBA00023054"/>
    </source>
</evidence>
<evidence type="ECO:0000256" key="3">
    <source>
        <dbReference type="SAM" id="MobiDB-lite"/>
    </source>
</evidence>
<feature type="region of interest" description="Disordered" evidence="3">
    <location>
        <begin position="1"/>
        <end position="23"/>
    </location>
</feature>
<dbReference type="EMBL" id="JAINUG010000115">
    <property type="protein sequence ID" value="KAJ8395578.1"/>
    <property type="molecule type" value="Genomic_DNA"/>
</dbReference>
<feature type="domain" description="C2H2-type" evidence="4">
    <location>
        <begin position="270"/>
        <end position="292"/>
    </location>
</feature>
<dbReference type="PANTHER" id="PTHR46742:SF3">
    <property type="entry name" value="LYSINE-RICH COILED-COIL PROTEIN 1"/>
    <property type="match status" value="1"/>
</dbReference>
<evidence type="ECO:0000313" key="6">
    <source>
        <dbReference type="Proteomes" id="UP001221898"/>
    </source>
</evidence>
<gene>
    <name evidence="5" type="ORF">AAFF_G00030590</name>
</gene>
<dbReference type="InterPro" id="IPR013087">
    <property type="entry name" value="Znf_C2H2_type"/>
</dbReference>
<dbReference type="Gene3D" id="3.30.160.60">
    <property type="entry name" value="Classic Zinc Finger"/>
    <property type="match status" value="4"/>
</dbReference>
<dbReference type="PANTHER" id="PTHR46742">
    <property type="entry name" value="LYSINE-RICH COILED-COIL PROTEIN 1"/>
    <property type="match status" value="1"/>
</dbReference>
<proteinExistence type="predicted"/>
<feature type="region of interest" description="Disordered" evidence="3">
    <location>
        <begin position="158"/>
        <end position="213"/>
    </location>
</feature>
<dbReference type="SMART" id="SM00451">
    <property type="entry name" value="ZnF_U1"/>
    <property type="match status" value="4"/>
</dbReference>
<feature type="compositionally biased region" description="Basic and acidic residues" evidence="3">
    <location>
        <begin position="329"/>
        <end position="344"/>
    </location>
</feature>
<feature type="region of interest" description="Disordered" evidence="3">
    <location>
        <begin position="329"/>
        <end position="374"/>
    </location>
</feature>
<dbReference type="InterPro" id="IPR036236">
    <property type="entry name" value="Znf_C2H2_sf"/>
</dbReference>